<feature type="domain" description="HTH marR-type" evidence="4">
    <location>
        <begin position="1"/>
        <end position="122"/>
    </location>
</feature>
<dbReference type="EMBL" id="UINC01044351">
    <property type="protein sequence ID" value="SVB49689.1"/>
    <property type="molecule type" value="Genomic_DNA"/>
</dbReference>
<dbReference type="AlphaFoldDB" id="A0A382EH18"/>
<dbReference type="SMART" id="SM00347">
    <property type="entry name" value="HTH_MARR"/>
    <property type="match status" value="1"/>
</dbReference>
<dbReference type="InterPro" id="IPR036388">
    <property type="entry name" value="WH-like_DNA-bd_sf"/>
</dbReference>
<dbReference type="PANTHER" id="PTHR42756">
    <property type="entry name" value="TRANSCRIPTIONAL REGULATOR, MARR"/>
    <property type="match status" value="1"/>
</dbReference>
<dbReference type="Gene3D" id="1.10.10.10">
    <property type="entry name" value="Winged helix-like DNA-binding domain superfamily/Winged helix DNA-binding domain"/>
    <property type="match status" value="1"/>
</dbReference>
<feature type="non-terminal residue" evidence="5">
    <location>
        <position position="1"/>
    </location>
</feature>
<dbReference type="InterPro" id="IPR036390">
    <property type="entry name" value="WH_DNA-bd_sf"/>
</dbReference>
<evidence type="ECO:0000256" key="2">
    <source>
        <dbReference type="ARBA" id="ARBA00023125"/>
    </source>
</evidence>
<dbReference type="PROSITE" id="PS50995">
    <property type="entry name" value="HTH_MARR_2"/>
    <property type="match status" value="1"/>
</dbReference>
<dbReference type="GO" id="GO:0003677">
    <property type="term" value="F:DNA binding"/>
    <property type="evidence" value="ECO:0007669"/>
    <property type="project" value="UniProtKB-KW"/>
</dbReference>
<protein>
    <recommendedName>
        <fullName evidence="4">HTH marR-type domain-containing protein</fullName>
    </recommendedName>
</protein>
<dbReference type="InterPro" id="IPR000835">
    <property type="entry name" value="HTH_MarR-typ"/>
</dbReference>
<dbReference type="GO" id="GO:0003700">
    <property type="term" value="F:DNA-binding transcription factor activity"/>
    <property type="evidence" value="ECO:0007669"/>
    <property type="project" value="InterPro"/>
</dbReference>
<evidence type="ECO:0000256" key="3">
    <source>
        <dbReference type="ARBA" id="ARBA00023163"/>
    </source>
</evidence>
<accession>A0A382EH18</accession>
<organism evidence="5">
    <name type="scientific">marine metagenome</name>
    <dbReference type="NCBI Taxonomy" id="408172"/>
    <lineage>
        <taxon>unclassified sequences</taxon>
        <taxon>metagenomes</taxon>
        <taxon>ecological metagenomes</taxon>
    </lineage>
</organism>
<dbReference type="SUPFAM" id="SSF46785">
    <property type="entry name" value="Winged helix' DNA-binding domain"/>
    <property type="match status" value="1"/>
</dbReference>
<evidence type="ECO:0000259" key="4">
    <source>
        <dbReference type="PROSITE" id="PS50995"/>
    </source>
</evidence>
<evidence type="ECO:0000313" key="5">
    <source>
        <dbReference type="EMBL" id="SVB49689.1"/>
    </source>
</evidence>
<evidence type="ECO:0000256" key="1">
    <source>
        <dbReference type="ARBA" id="ARBA00023015"/>
    </source>
</evidence>
<gene>
    <name evidence="5" type="ORF">METZ01_LOCUS202543</name>
</gene>
<proteinExistence type="predicted"/>
<dbReference type="PRINTS" id="PR00598">
    <property type="entry name" value="HTHMARR"/>
</dbReference>
<reference evidence="5" key="1">
    <citation type="submission" date="2018-05" db="EMBL/GenBank/DDBJ databases">
        <authorList>
            <person name="Lanie J.A."/>
            <person name="Ng W.-L."/>
            <person name="Kazmierczak K.M."/>
            <person name="Andrzejewski T.M."/>
            <person name="Davidsen T.M."/>
            <person name="Wayne K.J."/>
            <person name="Tettelin H."/>
            <person name="Glass J.I."/>
            <person name="Rusch D."/>
            <person name="Podicherti R."/>
            <person name="Tsui H.-C.T."/>
            <person name="Winkler M.E."/>
        </authorList>
    </citation>
    <scope>NUCLEOTIDE SEQUENCE</scope>
</reference>
<keyword evidence="1" id="KW-0805">Transcription regulation</keyword>
<feature type="non-terminal residue" evidence="5">
    <location>
        <position position="122"/>
    </location>
</feature>
<keyword evidence="2" id="KW-0238">DNA-binding</keyword>
<keyword evidence="3" id="KW-0804">Transcription</keyword>
<name>A0A382EH18_9ZZZZ</name>
<dbReference type="PANTHER" id="PTHR42756:SF1">
    <property type="entry name" value="TRANSCRIPTIONAL REPRESSOR OF EMRAB OPERON"/>
    <property type="match status" value="1"/>
</dbReference>
<dbReference type="Pfam" id="PF01047">
    <property type="entry name" value="MarR"/>
    <property type="match status" value="1"/>
</dbReference>
<sequence length="122" mass="13845">MEFGELLKAFLLDLQSLFRFQVSNPDLTLPQILLLSTISDEGTDMSSLSKQMGVDNSTMTRLIDVLIRNGWAIKYKDKTDGRVVMVEITKEGEVLQGEIDKKIDQFGNEIYNSISPEDREEV</sequence>